<dbReference type="RefSeq" id="WP_371387283.1">
    <property type="nucleotide sequence ID" value="NZ_JBGLYH010000041.1"/>
</dbReference>
<sequence>MAKTYVTAVIMAKDGCEALLETELRKVVDEVRAEPGCLRYDLHRSGYGNAFLFYEIWESPAHLEAHGRTPHMAAMHEATASLTACPTEVNLWEAVDAAE</sequence>
<evidence type="ECO:0000313" key="2">
    <source>
        <dbReference type="EMBL" id="MEZ7197770.1"/>
    </source>
</evidence>
<gene>
    <name evidence="2" type="ORF">AB6M95_13485</name>
</gene>
<evidence type="ECO:0000259" key="1">
    <source>
        <dbReference type="PROSITE" id="PS51725"/>
    </source>
</evidence>
<dbReference type="EMBL" id="JBGLYH010000041">
    <property type="protein sequence ID" value="MEZ7197770.1"/>
    <property type="molecule type" value="Genomic_DNA"/>
</dbReference>
<dbReference type="EC" id="1.-.-.-" evidence="2"/>
<dbReference type="PANTHER" id="PTHR33336:SF3">
    <property type="entry name" value="ABM DOMAIN-CONTAINING PROTEIN"/>
    <property type="match status" value="1"/>
</dbReference>
<name>A0ABV4K6T9_9BACT</name>
<dbReference type="InterPro" id="IPR050744">
    <property type="entry name" value="AI-2_Isomerase_LsrG"/>
</dbReference>
<dbReference type="GO" id="GO:0004497">
    <property type="term" value="F:monooxygenase activity"/>
    <property type="evidence" value="ECO:0007669"/>
    <property type="project" value="UniProtKB-KW"/>
</dbReference>
<feature type="domain" description="ABM" evidence="1">
    <location>
        <begin position="4"/>
        <end position="91"/>
    </location>
</feature>
<keyword evidence="2" id="KW-0503">Monooxygenase</keyword>
<organism evidence="2 3">
    <name type="scientific">Pseudodesulfovibrio karagichevae</name>
    <dbReference type="NCBI Taxonomy" id="3239305"/>
    <lineage>
        <taxon>Bacteria</taxon>
        <taxon>Pseudomonadati</taxon>
        <taxon>Thermodesulfobacteriota</taxon>
        <taxon>Desulfovibrionia</taxon>
        <taxon>Desulfovibrionales</taxon>
        <taxon>Desulfovibrionaceae</taxon>
    </lineage>
</organism>
<comment type="caution">
    <text evidence="2">The sequence shown here is derived from an EMBL/GenBank/DDBJ whole genome shotgun (WGS) entry which is preliminary data.</text>
</comment>
<dbReference type="Pfam" id="PF03992">
    <property type="entry name" value="ABM"/>
    <property type="match status" value="1"/>
</dbReference>
<keyword evidence="2" id="KW-0560">Oxidoreductase</keyword>
<protein>
    <submittedName>
        <fullName evidence="2">Quinol monooxygenase</fullName>
        <ecNumber evidence="2">1.-.-.-</ecNumber>
    </submittedName>
</protein>
<dbReference type="SUPFAM" id="SSF54909">
    <property type="entry name" value="Dimeric alpha+beta barrel"/>
    <property type="match status" value="1"/>
</dbReference>
<dbReference type="PANTHER" id="PTHR33336">
    <property type="entry name" value="QUINOL MONOOXYGENASE YGIN-RELATED"/>
    <property type="match status" value="1"/>
</dbReference>
<proteinExistence type="predicted"/>
<dbReference type="InterPro" id="IPR007138">
    <property type="entry name" value="ABM_dom"/>
</dbReference>
<dbReference type="PROSITE" id="PS51725">
    <property type="entry name" value="ABM"/>
    <property type="match status" value="1"/>
</dbReference>
<reference evidence="2 3" key="1">
    <citation type="submission" date="2024-08" db="EMBL/GenBank/DDBJ databases">
        <title>Sulfate-reducing bacteria isolated from formation water of the oil field in Kazakhstan and description of Pseudodesulfovibrio sp.</title>
        <authorList>
            <person name="Bidzhieva S.K."/>
            <person name="Tourova T.P."/>
            <person name="Grouzdev D.S."/>
            <person name="Beletsky A.V."/>
            <person name="Sokolova D.S."/>
            <person name="Samigullina S.R."/>
            <person name="Poltaraus A.B."/>
            <person name="Avtukh A.N."/>
            <person name="Tereshina V.M."/>
            <person name="Zhaparov N.S."/>
            <person name="Mardanov A.V."/>
            <person name="Nazina T.N."/>
        </authorList>
    </citation>
    <scope>NUCLEOTIDE SEQUENCE [LARGE SCALE GENOMIC DNA]</scope>
    <source>
        <strain evidence="2 3">9FUS</strain>
    </source>
</reference>
<dbReference type="Gene3D" id="3.30.70.100">
    <property type="match status" value="1"/>
</dbReference>
<keyword evidence="3" id="KW-1185">Reference proteome</keyword>
<dbReference type="Proteomes" id="UP001568698">
    <property type="component" value="Unassembled WGS sequence"/>
</dbReference>
<accession>A0ABV4K6T9</accession>
<evidence type="ECO:0000313" key="3">
    <source>
        <dbReference type="Proteomes" id="UP001568698"/>
    </source>
</evidence>
<dbReference type="InterPro" id="IPR011008">
    <property type="entry name" value="Dimeric_a/b-barrel"/>
</dbReference>